<organism evidence="1 2">
    <name type="scientific">Entomophthora muscae</name>
    <dbReference type="NCBI Taxonomy" id="34485"/>
    <lineage>
        <taxon>Eukaryota</taxon>
        <taxon>Fungi</taxon>
        <taxon>Fungi incertae sedis</taxon>
        <taxon>Zoopagomycota</taxon>
        <taxon>Entomophthoromycotina</taxon>
        <taxon>Entomophthoromycetes</taxon>
        <taxon>Entomophthorales</taxon>
        <taxon>Entomophthoraceae</taxon>
        <taxon>Entomophthora</taxon>
    </lineage>
</organism>
<evidence type="ECO:0000313" key="1">
    <source>
        <dbReference type="EMBL" id="KAJ9082692.1"/>
    </source>
</evidence>
<accession>A0ACC2U7F2</accession>
<dbReference type="Proteomes" id="UP001165960">
    <property type="component" value="Unassembled WGS sequence"/>
</dbReference>
<evidence type="ECO:0000313" key="2">
    <source>
        <dbReference type="Proteomes" id="UP001165960"/>
    </source>
</evidence>
<protein>
    <submittedName>
        <fullName evidence="1">Uncharacterized protein</fullName>
    </submittedName>
</protein>
<gene>
    <name evidence="1" type="ORF">DSO57_1002210</name>
</gene>
<proteinExistence type="predicted"/>
<reference evidence="1" key="1">
    <citation type="submission" date="2022-04" db="EMBL/GenBank/DDBJ databases">
        <title>Genome of the entomopathogenic fungus Entomophthora muscae.</title>
        <authorList>
            <person name="Elya C."/>
            <person name="Lovett B.R."/>
            <person name="Lee E."/>
            <person name="Macias A.M."/>
            <person name="Hajek A.E."/>
            <person name="De Bivort B.L."/>
            <person name="Kasson M.T."/>
            <person name="De Fine Licht H.H."/>
            <person name="Stajich J.E."/>
        </authorList>
    </citation>
    <scope>NUCLEOTIDE SEQUENCE</scope>
    <source>
        <strain evidence="1">Berkeley</strain>
    </source>
</reference>
<sequence length="162" mass="17985">MWVVTASGRLTRPAAVWFTTWASQEIEITWASFRDAAKSRYSETFLPIVLRTPILAIKQTGSIPEYLAAWHQALSAAPEAVTDRNTMLLTLIINGLKSHICKWVHVGFCTSIDEFYKAIVEANDCQGPESPVESAGHPRSKKLHSLGTPAKYLPEPETSPFD</sequence>
<name>A0ACC2U7F2_9FUNG</name>
<comment type="caution">
    <text evidence="1">The sequence shown here is derived from an EMBL/GenBank/DDBJ whole genome shotgun (WGS) entry which is preliminary data.</text>
</comment>
<dbReference type="EMBL" id="QTSX02001425">
    <property type="protein sequence ID" value="KAJ9082692.1"/>
    <property type="molecule type" value="Genomic_DNA"/>
</dbReference>
<keyword evidence="2" id="KW-1185">Reference proteome</keyword>